<dbReference type="PATRIC" id="fig|400092.3.peg.4395"/>
<dbReference type="KEGG" id="pko:PKOR_20065"/>
<dbReference type="InterPro" id="IPR052158">
    <property type="entry name" value="INH-QAR"/>
</dbReference>
<dbReference type="InterPro" id="IPR002818">
    <property type="entry name" value="DJ-1/PfpI"/>
</dbReference>
<gene>
    <name evidence="5" type="ORF">PKOR_20065</name>
</gene>
<dbReference type="Proteomes" id="UP000033109">
    <property type="component" value="Chromosome"/>
</dbReference>
<evidence type="ECO:0000256" key="3">
    <source>
        <dbReference type="ARBA" id="ARBA00023163"/>
    </source>
</evidence>
<dbReference type="HOGENOM" id="CLU_000445_59_0_10"/>
<dbReference type="STRING" id="400092.PKOR_20065"/>
<dbReference type="Pfam" id="PF12833">
    <property type="entry name" value="HTH_18"/>
    <property type="match status" value="1"/>
</dbReference>
<dbReference type="Pfam" id="PF01965">
    <property type="entry name" value="DJ-1_PfpI"/>
    <property type="match status" value="1"/>
</dbReference>
<feature type="domain" description="HTH araC/xylS-type" evidence="4">
    <location>
        <begin position="220"/>
        <end position="318"/>
    </location>
</feature>
<dbReference type="PRINTS" id="PR00032">
    <property type="entry name" value="HTHARAC"/>
</dbReference>
<dbReference type="Gene3D" id="3.40.50.880">
    <property type="match status" value="1"/>
</dbReference>
<dbReference type="InterPro" id="IPR018060">
    <property type="entry name" value="HTH_AraC"/>
</dbReference>
<reference evidence="5 6" key="1">
    <citation type="journal article" date="2015" name="Sci. Rep.">
        <title>Unraveling adaptation of Pontibacter korlensis to radiation and infertility in desert through complete genome and comparative transcriptomic analysis.</title>
        <authorList>
            <person name="Dai J."/>
            <person name="Dai W."/>
            <person name="Qiu C."/>
            <person name="Yang Z."/>
            <person name="Zhang Y."/>
            <person name="Zhou M."/>
            <person name="Zhang L."/>
            <person name="Fang C."/>
            <person name="Gao Q."/>
            <person name="Yang Q."/>
            <person name="Li X."/>
            <person name="Wang Z."/>
            <person name="Wang Z."/>
            <person name="Jia Z."/>
            <person name="Chen X."/>
        </authorList>
    </citation>
    <scope>NUCLEOTIDE SEQUENCE [LARGE SCALE GENOMIC DNA]</scope>
    <source>
        <strain evidence="5 6">X14-1T</strain>
    </source>
</reference>
<protein>
    <submittedName>
        <fullName evidence="5">AraC family transcriptional regulator</fullName>
    </submittedName>
</protein>
<keyword evidence="6" id="KW-1185">Reference proteome</keyword>
<dbReference type="OrthoDB" id="9803764at2"/>
<name>A0A0E3ZHS0_9BACT</name>
<keyword evidence="2" id="KW-0238">DNA-binding</keyword>
<dbReference type="InterPro" id="IPR009057">
    <property type="entry name" value="Homeodomain-like_sf"/>
</dbReference>
<keyword evidence="3" id="KW-0804">Transcription</keyword>
<dbReference type="GO" id="GO:0043565">
    <property type="term" value="F:sequence-specific DNA binding"/>
    <property type="evidence" value="ECO:0007669"/>
    <property type="project" value="InterPro"/>
</dbReference>
<dbReference type="AlphaFoldDB" id="A0A0E3ZHS0"/>
<evidence type="ECO:0000259" key="4">
    <source>
        <dbReference type="PROSITE" id="PS01124"/>
    </source>
</evidence>
<evidence type="ECO:0000256" key="1">
    <source>
        <dbReference type="ARBA" id="ARBA00023015"/>
    </source>
</evidence>
<dbReference type="SMART" id="SM00342">
    <property type="entry name" value="HTH_ARAC"/>
    <property type="match status" value="1"/>
</dbReference>
<dbReference type="SUPFAM" id="SSF46689">
    <property type="entry name" value="Homeodomain-like"/>
    <property type="match status" value="2"/>
</dbReference>
<keyword evidence="1" id="KW-0805">Transcription regulation</keyword>
<evidence type="ECO:0000313" key="6">
    <source>
        <dbReference type="Proteomes" id="UP000033109"/>
    </source>
</evidence>
<dbReference type="PROSITE" id="PS01124">
    <property type="entry name" value="HTH_ARAC_FAMILY_2"/>
    <property type="match status" value="1"/>
</dbReference>
<dbReference type="SUPFAM" id="SSF52317">
    <property type="entry name" value="Class I glutamine amidotransferase-like"/>
    <property type="match status" value="1"/>
</dbReference>
<dbReference type="PANTHER" id="PTHR43130">
    <property type="entry name" value="ARAC-FAMILY TRANSCRIPTIONAL REGULATOR"/>
    <property type="match status" value="1"/>
</dbReference>
<dbReference type="RefSeq" id="WP_046313050.1">
    <property type="nucleotide sequence ID" value="NZ_CBCSCY010000015.1"/>
</dbReference>
<dbReference type="InterPro" id="IPR029062">
    <property type="entry name" value="Class_I_gatase-like"/>
</dbReference>
<evidence type="ECO:0000256" key="2">
    <source>
        <dbReference type="ARBA" id="ARBA00023125"/>
    </source>
</evidence>
<evidence type="ECO:0000313" key="5">
    <source>
        <dbReference type="EMBL" id="AKD04965.1"/>
    </source>
</evidence>
<sequence>MKKVSILVPELSVMQAIADPRYLFTSVNQFLAAAGKQPLFDVQLVGYESEIKLNDGLFTVHPDKVLKEVTQTNLIIIPALAGNMETAVAANQNLVPWIVSQYNGGAEVASLCVGAFLLASTGLLSGKKCSTHWNFANKFREMFPDVEVVDGSIVTEENRLYSSGGASSYWNLLLHLVEKYTDRETAILASKYFAIDIDRNSQAAFALFQGQKDHNDAAIKTAQEYIESNYYDKITVDQLAEKVCIGRRSFERRFHKATKNSVLEYVQRVKIEAAKRSIETSRKNINEVMFEVGYTDTKAFRTVFKKLTGLTPVEYRNKYNKLAQKKVPLTVT</sequence>
<dbReference type="EMBL" id="CP009621">
    <property type="protein sequence ID" value="AKD04965.1"/>
    <property type="molecule type" value="Genomic_DNA"/>
</dbReference>
<organism evidence="5 6">
    <name type="scientific">Pontibacter korlensis</name>
    <dbReference type="NCBI Taxonomy" id="400092"/>
    <lineage>
        <taxon>Bacteria</taxon>
        <taxon>Pseudomonadati</taxon>
        <taxon>Bacteroidota</taxon>
        <taxon>Cytophagia</taxon>
        <taxon>Cytophagales</taxon>
        <taxon>Hymenobacteraceae</taxon>
        <taxon>Pontibacter</taxon>
    </lineage>
</organism>
<dbReference type="GO" id="GO:0003700">
    <property type="term" value="F:DNA-binding transcription factor activity"/>
    <property type="evidence" value="ECO:0007669"/>
    <property type="project" value="InterPro"/>
</dbReference>
<dbReference type="CDD" id="cd03138">
    <property type="entry name" value="GATase1_AraC_2"/>
    <property type="match status" value="1"/>
</dbReference>
<dbReference type="Gene3D" id="1.10.10.60">
    <property type="entry name" value="Homeodomain-like"/>
    <property type="match status" value="2"/>
</dbReference>
<proteinExistence type="predicted"/>
<accession>A0A0E3ZHS0</accession>
<dbReference type="InterPro" id="IPR020449">
    <property type="entry name" value="Tscrpt_reg_AraC-type_HTH"/>
</dbReference>
<dbReference type="PANTHER" id="PTHR43130:SF3">
    <property type="entry name" value="HTH-TYPE TRANSCRIPTIONAL REGULATOR RV1931C"/>
    <property type="match status" value="1"/>
</dbReference>